<dbReference type="RefSeq" id="XP_018073448.1">
    <property type="nucleotide sequence ID" value="XM_018214619.1"/>
</dbReference>
<reference evidence="2 3" key="1">
    <citation type="submission" date="2015-10" db="EMBL/GenBank/DDBJ databases">
        <title>Full genome of DAOMC 229536 Phialocephala scopiformis, a fungal endophyte of spruce producing the potent anti-insectan compound rugulosin.</title>
        <authorList>
            <consortium name="DOE Joint Genome Institute"/>
            <person name="Walker A.K."/>
            <person name="Frasz S.L."/>
            <person name="Seifert K.A."/>
            <person name="Miller J.D."/>
            <person name="Mondo S.J."/>
            <person name="Labutti K."/>
            <person name="Lipzen A."/>
            <person name="Dockter R."/>
            <person name="Kennedy M."/>
            <person name="Grigoriev I.V."/>
            <person name="Spatafora J.W."/>
        </authorList>
    </citation>
    <scope>NUCLEOTIDE SEQUENCE [LARGE SCALE GENOMIC DNA]</scope>
    <source>
        <strain evidence="2 3">CBS 120377</strain>
    </source>
</reference>
<dbReference type="GeneID" id="28824345"/>
<dbReference type="InParanoid" id="A0A194XFZ4"/>
<dbReference type="AlphaFoldDB" id="A0A194XFZ4"/>
<dbReference type="Proteomes" id="UP000070700">
    <property type="component" value="Unassembled WGS sequence"/>
</dbReference>
<accession>A0A194XFZ4</accession>
<feature type="transmembrane region" description="Helical" evidence="1">
    <location>
        <begin position="20"/>
        <end position="39"/>
    </location>
</feature>
<feature type="transmembrane region" description="Helical" evidence="1">
    <location>
        <begin position="51"/>
        <end position="77"/>
    </location>
</feature>
<keyword evidence="3" id="KW-1185">Reference proteome</keyword>
<keyword evidence="1" id="KW-1133">Transmembrane helix</keyword>
<keyword evidence="1" id="KW-0812">Transmembrane</keyword>
<protein>
    <submittedName>
        <fullName evidence="2">Uncharacterized protein</fullName>
    </submittedName>
</protein>
<dbReference type="EMBL" id="KQ947411">
    <property type="protein sequence ID" value="KUJ19093.1"/>
    <property type="molecule type" value="Genomic_DNA"/>
</dbReference>
<gene>
    <name evidence="2" type="ORF">LY89DRAFT_683037</name>
</gene>
<name>A0A194XFZ4_MOLSC</name>
<evidence type="ECO:0000313" key="2">
    <source>
        <dbReference type="EMBL" id="KUJ19093.1"/>
    </source>
</evidence>
<organism evidence="2 3">
    <name type="scientific">Mollisia scopiformis</name>
    <name type="common">Conifer needle endophyte fungus</name>
    <name type="synonym">Phialocephala scopiformis</name>
    <dbReference type="NCBI Taxonomy" id="149040"/>
    <lineage>
        <taxon>Eukaryota</taxon>
        <taxon>Fungi</taxon>
        <taxon>Dikarya</taxon>
        <taxon>Ascomycota</taxon>
        <taxon>Pezizomycotina</taxon>
        <taxon>Leotiomycetes</taxon>
        <taxon>Helotiales</taxon>
        <taxon>Mollisiaceae</taxon>
        <taxon>Mollisia</taxon>
    </lineage>
</organism>
<evidence type="ECO:0000256" key="1">
    <source>
        <dbReference type="SAM" id="Phobius"/>
    </source>
</evidence>
<evidence type="ECO:0000313" key="3">
    <source>
        <dbReference type="Proteomes" id="UP000070700"/>
    </source>
</evidence>
<keyword evidence="1" id="KW-0472">Membrane</keyword>
<dbReference type="KEGG" id="psco:LY89DRAFT_683037"/>
<proteinExistence type="predicted"/>
<feature type="transmembrane region" description="Helical" evidence="1">
    <location>
        <begin position="112"/>
        <end position="131"/>
    </location>
</feature>
<sequence length="165" mass="18906">MNPIERTFVKTLPSPALFNNSMLLMFRQVITIIITANFWQCMLQQFPHRLIPYYIAAILSAVLAVLIAVTMLAVLLWRGFFHSDFSTGFEDITLRSFAFEILNNAKRIVCSSVFLIVGMIFTILPFVRIGIYMASMPFRPTTEPSVIDPDHPFAVNRNNFMLAMY</sequence>